<protein>
    <recommendedName>
        <fullName evidence="3">JAB domain-containing protein</fullName>
    </recommendedName>
</protein>
<evidence type="ECO:0000313" key="1">
    <source>
        <dbReference type="EMBL" id="GGU69863.1"/>
    </source>
</evidence>
<proteinExistence type="predicted"/>
<evidence type="ECO:0000313" key="2">
    <source>
        <dbReference type="Proteomes" id="UP000649573"/>
    </source>
</evidence>
<dbReference type="EMBL" id="BMRE01000046">
    <property type="protein sequence ID" value="GGU69863.1"/>
    <property type="molecule type" value="Genomic_DNA"/>
</dbReference>
<accession>A0ABQ2V679</accession>
<keyword evidence="2" id="KW-1185">Reference proteome</keyword>
<dbReference type="Gene3D" id="3.40.140.10">
    <property type="entry name" value="Cytidine Deaminase, domain 2"/>
    <property type="match status" value="1"/>
</dbReference>
<gene>
    <name evidence="1" type="ORF">GCM10010178_72170</name>
</gene>
<organism evidence="1 2">
    <name type="scientific">Lentzea flava</name>
    <dbReference type="NCBI Taxonomy" id="103732"/>
    <lineage>
        <taxon>Bacteria</taxon>
        <taxon>Bacillati</taxon>
        <taxon>Actinomycetota</taxon>
        <taxon>Actinomycetes</taxon>
        <taxon>Pseudonocardiales</taxon>
        <taxon>Pseudonocardiaceae</taxon>
        <taxon>Lentzea</taxon>
    </lineage>
</organism>
<sequence>MPHFETHKAMLSLNVIGLTPSAIARFRDVMELAERPTRTDAVLFSDRAAKTFLEAASAEYSFITEDEPRPCFAVLLGHRAGTEAVVSEVAFGRNARLTDPSAREEFASTIVPRFGTAYENPVRAWWLDPADLLTITRAADARGLDVLGSIHLHPDWHRLGPECERDRPLSDHPTPMDEHMFRNSGWPVNVVCYLERRHGGLYYSLAAWDAECLRLPLRMNHS</sequence>
<reference evidence="2" key="1">
    <citation type="journal article" date="2019" name="Int. J. Syst. Evol. Microbiol.">
        <title>The Global Catalogue of Microorganisms (GCM) 10K type strain sequencing project: providing services to taxonomists for standard genome sequencing and annotation.</title>
        <authorList>
            <consortium name="The Broad Institute Genomics Platform"/>
            <consortium name="The Broad Institute Genome Sequencing Center for Infectious Disease"/>
            <person name="Wu L."/>
            <person name="Ma J."/>
        </authorList>
    </citation>
    <scope>NUCLEOTIDE SEQUENCE [LARGE SCALE GENOMIC DNA]</scope>
    <source>
        <strain evidence="2">JCM 3296</strain>
    </source>
</reference>
<evidence type="ECO:0008006" key="3">
    <source>
        <dbReference type="Google" id="ProtNLM"/>
    </source>
</evidence>
<dbReference type="Proteomes" id="UP000649573">
    <property type="component" value="Unassembled WGS sequence"/>
</dbReference>
<comment type="caution">
    <text evidence="1">The sequence shown here is derived from an EMBL/GenBank/DDBJ whole genome shotgun (WGS) entry which is preliminary data.</text>
</comment>
<name>A0ABQ2V679_9PSEU</name>
<dbReference type="SUPFAM" id="SSF102712">
    <property type="entry name" value="JAB1/MPN domain"/>
    <property type="match status" value="1"/>
</dbReference>